<sequence>MNGTFSDFLSSLLAFESGWDRERFDSGNIQSFQLDQWAGGTVDSFFPNYDSWSDLTNDEWTMMAYRSTNSLGFVGFQFGEALLIDLGYYDDDFFYGSGASSNTWDGVWTGKNGANSLEDFMTQDVQDIAIQDAFGHNLGIIQEGLAAQGQTLEQFIGQTGSYIQNGQEVSVELSMTGILAAAHLRGAYGLLDLLQGGAVSSDEYGTSILQYIEQFGGYESPSVSELIANFEAGKTGDEGLGVPDGSTGSPGGPSNGDANTSAEDADISIDWAYGTHSVFENFNPATDTIFVAWFTAAHIEIAEANGNVVISIPSNNQTVTLANIAIADLGASNFTFLDPTAAEKILASVGNGSDEATNPDETEEPDTPEDSNEHEHPMPDTAVMHQITLTSPSRTIDDFDPARDMFHIEAGITDELLEIKEVSTANGSNVVLTVYGPNNIVSSVTVAENISIADLSLANFAISDSSALNEVATVLGQAVSTPIDGEAFDITYDSDGSNPASHTGDTESGGIRYKADFNADDILNFDVEIDQVDFRDISVHGMITNKSPSGELIIDNPWGPDMQILQGVQFSDLTTENFGIVGNEHLRQDIGGVLSWELGVGPRNSDTVYIRSHEYGVHEQVDGFDPSTMKISFLYFGTRERLSVEDTDDGMVISTLPSGQSMTFTGVELADLQPGTLEFHHDQVMEDRLEEPFGFSQNDVALVSRELLLTPEAPEGASTDGFQVREGVLTTENEDNGSPDPEDTNTDPDPDPVPNPDPGASDGDGNSAEPGNGGEIHHLTWKWSAIDVLADFDASEDTLDFGSLSANDVSISQADNDLLIEIVNNGGHTYVLENTQVDDLSADNFTAGNWNGVLEDEDGVYAQLIGLGASQDGFS</sequence>
<organism evidence="2 3">
    <name type="scientific">Sneathiella marina</name>
    <dbReference type="NCBI Taxonomy" id="2950108"/>
    <lineage>
        <taxon>Bacteria</taxon>
        <taxon>Pseudomonadati</taxon>
        <taxon>Pseudomonadota</taxon>
        <taxon>Alphaproteobacteria</taxon>
        <taxon>Sneathiellales</taxon>
        <taxon>Sneathiellaceae</taxon>
        <taxon>Sneathiella</taxon>
    </lineage>
</organism>
<feature type="region of interest" description="Disordered" evidence="1">
    <location>
        <begin position="349"/>
        <end position="378"/>
    </location>
</feature>
<dbReference type="EMBL" id="CP098747">
    <property type="protein sequence ID" value="USG60689.1"/>
    <property type="molecule type" value="Genomic_DNA"/>
</dbReference>
<accession>A0ABY4W1F8</accession>
<gene>
    <name evidence="2" type="ORF">NBZ79_16100</name>
</gene>
<name>A0ABY4W1F8_9PROT</name>
<reference evidence="2" key="1">
    <citation type="submission" date="2022-06" db="EMBL/GenBank/DDBJ databases">
        <title>Sneathiella actinostolidae sp. nov., isolated from a sea anemonein the Western Pacific Ocean.</title>
        <authorList>
            <person name="Wei M.J."/>
        </authorList>
    </citation>
    <scope>NUCLEOTIDE SEQUENCE</scope>
    <source>
        <strain evidence="2">PHK-P5</strain>
    </source>
</reference>
<keyword evidence="3" id="KW-1185">Reference proteome</keyword>
<dbReference type="RefSeq" id="WP_251933570.1">
    <property type="nucleotide sequence ID" value="NZ_CP098747.1"/>
</dbReference>
<feature type="compositionally biased region" description="Acidic residues" evidence="1">
    <location>
        <begin position="357"/>
        <end position="370"/>
    </location>
</feature>
<evidence type="ECO:0000313" key="2">
    <source>
        <dbReference type="EMBL" id="USG60689.1"/>
    </source>
</evidence>
<feature type="region of interest" description="Disordered" evidence="1">
    <location>
        <begin position="237"/>
        <end position="262"/>
    </location>
</feature>
<feature type="region of interest" description="Disordered" evidence="1">
    <location>
        <begin position="731"/>
        <end position="775"/>
    </location>
</feature>
<protein>
    <submittedName>
        <fullName evidence="2">Uncharacterized protein</fullName>
    </submittedName>
</protein>
<proteinExistence type="predicted"/>
<dbReference type="Proteomes" id="UP001056291">
    <property type="component" value="Chromosome"/>
</dbReference>
<feature type="compositionally biased region" description="Acidic residues" evidence="1">
    <location>
        <begin position="732"/>
        <end position="750"/>
    </location>
</feature>
<evidence type="ECO:0000313" key="3">
    <source>
        <dbReference type="Proteomes" id="UP001056291"/>
    </source>
</evidence>
<evidence type="ECO:0000256" key="1">
    <source>
        <dbReference type="SAM" id="MobiDB-lite"/>
    </source>
</evidence>